<dbReference type="Pfam" id="PF07733">
    <property type="entry name" value="DNA_pol3_alpha"/>
    <property type="match status" value="1"/>
</dbReference>
<evidence type="ECO:0000313" key="13">
    <source>
        <dbReference type="Proteomes" id="UP000460558"/>
    </source>
</evidence>
<keyword evidence="8" id="KW-0234">DNA repair</keyword>
<dbReference type="Pfam" id="PF14579">
    <property type="entry name" value="HHH_6"/>
    <property type="match status" value="1"/>
</dbReference>
<dbReference type="InterPro" id="IPR016195">
    <property type="entry name" value="Pol/histidinol_Pase-like"/>
</dbReference>
<dbReference type="Gene3D" id="3.20.20.140">
    <property type="entry name" value="Metal-dependent hydrolases"/>
    <property type="match status" value="1"/>
</dbReference>
<comment type="caution">
    <text evidence="12">The sequence shown here is derived from an EMBL/GenBank/DDBJ whole genome shotgun (WGS) entry which is preliminary data.</text>
</comment>
<evidence type="ECO:0000313" key="12">
    <source>
        <dbReference type="EMBL" id="MQS37805.1"/>
    </source>
</evidence>
<proteinExistence type="predicted"/>
<dbReference type="SUPFAM" id="SSF89550">
    <property type="entry name" value="PHP domain-like"/>
    <property type="match status" value="1"/>
</dbReference>
<keyword evidence="4" id="KW-0548">Nucleotidyltransferase</keyword>
<dbReference type="Pfam" id="PF17657">
    <property type="entry name" value="DNA_pol3_finger"/>
    <property type="match status" value="1"/>
</dbReference>
<dbReference type="InterPro" id="IPR041931">
    <property type="entry name" value="DNA_pol3_alpha_thumb_dom"/>
</dbReference>
<accession>A0ABW9NWU7</accession>
<dbReference type="EC" id="2.7.7.7" evidence="1"/>
<evidence type="ECO:0000256" key="9">
    <source>
        <dbReference type="ARBA" id="ARBA00049244"/>
    </source>
</evidence>
<protein>
    <recommendedName>
        <fullName evidence="1">DNA-directed DNA polymerase</fullName>
        <ecNumber evidence="1">2.7.7.7</ecNumber>
    </recommendedName>
</protein>
<dbReference type="SMART" id="SM00481">
    <property type="entry name" value="POLIIIAc"/>
    <property type="match status" value="1"/>
</dbReference>
<evidence type="ECO:0000256" key="6">
    <source>
        <dbReference type="ARBA" id="ARBA00022763"/>
    </source>
</evidence>
<feature type="domain" description="Polymerase/histidinol phosphatase N-terminal" evidence="11">
    <location>
        <begin position="5"/>
        <end position="72"/>
    </location>
</feature>
<dbReference type="InterPro" id="IPR004013">
    <property type="entry name" value="PHP_dom"/>
</dbReference>
<evidence type="ECO:0000256" key="3">
    <source>
        <dbReference type="ARBA" id="ARBA00022679"/>
    </source>
</evidence>
<keyword evidence="6" id="KW-0227">DNA damage</keyword>
<evidence type="ECO:0000256" key="2">
    <source>
        <dbReference type="ARBA" id="ARBA00022490"/>
    </source>
</evidence>
<keyword evidence="2" id="KW-0963">Cytoplasm</keyword>
<reference evidence="12 13" key="1">
    <citation type="submission" date="2019-06" db="EMBL/GenBank/DDBJ databases">
        <title>Comparative genomics and metabolomics analyses of clavulanic acid producing Streptomyces species provides insight into specialized metabolism and evolution of beta-lactam biosynthetic gene clusters.</title>
        <authorList>
            <person name="Moore M.A."/>
            <person name="Cruz-Morales P."/>
            <person name="Barona Gomez F."/>
            <person name="Kapil T."/>
        </authorList>
    </citation>
    <scope>NUCLEOTIDE SEQUENCE [LARGE SCALE GENOMIC DNA]</scope>
    <source>
        <strain evidence="12 13">T-272</strain>
    </source>
</reference>
<dbReference type="Pfam" id="PF02811">
    <property type="entry name" value="PHP"/>
    <property type="match status" value="1"/>
</dbReference>
<dbReference type="EMBL" id="VDEQ01000218">
    <property type="protein sequence ID" value="MQS37805.1"/>
    <property type="molecule type" value="Genomic_DNA"/>
</dbReference>
<dbReference type="InterPro" id="IPR003141">
    <property type="entry name" value="Pol/His_phosphatase_N"/>
</dbReference>
<evidence type="ECO:0000259" key="11">
    <source>
        <dbReference type="SMART" id="SM00481"/>
    </source>
</evidence>
<keyword evidence="13" id="KW-1185">Reference proteome</keyword>
<dbReference type="InterPro" id="IPR004805">
    <property type="entry name" value="DnaE2/DnaE/PolC"/>
</dbReference>
<dbReference type="InterPro" id="IPR040982">
    <property type="entry name" value="DNA_pol3_finger"/>
</dbReference>
<evidence type="ECO:0000256" key="7">
    <source>
        <dbReference type="ARBA" id="ARBA00022932"/>
    </source>
</evidence>
<comment type="catalytic activity">
    <reaction evidence="9">
        <text>DNA(n) + a 2'-deoxyribonucleoside 5'-triphosphate = DNA(n+1) + diphosphate</text>
        <dbReference type="Rhea" id="RHEA:22508"/>
        <dbReference type="Rhea" id="RHEA-COMP:17339"/>
        <dbReference type="Rhea" id="RHEA-COMP:17340"/>
        <dbReference type="ChEBI" id="CHEBI:33019"/>
        <dbReference type="ChEBI" id="CHEBI:61560"/>
        <dbReference type="ChEBI" id="CHEBI:173112"/>
        <dbReference type="EC" id="2.7.7.7"/>
    </reaction>
</comment>
<name>A0ABW9NWU7_9ACTN</name>
<evidence type="ECO:0000256" key="8">
    <source>
        <dbReference type="ARBA" id="ARBA00023204"/>
    </source>
</evidence>
<keyword evidence="5" id="KW-0235">DNA replication</keyword>
<evidence type="ECO:0000256" key="10">
    <source>
        <dbReference type="SAM" id="MobiDB-lite"/>
    </source>
</evidence>
<dbReference type="PANTHER" id="PTHR32294:SF4">
    <property type="entry name" value="ERROR-PRONE DNA POLYMERASE"/>
    <property type="match status" value="1"/>
</dbReference>
<dbReference type="Proteomes" id="UP000460558">
    <property type="component" value="Unassembled WGS sequence"/>
</dbReference>
<evidence type="ECO:0000256" key="5">
    <source>
        <dbReference type="ARBA" id="ARBA00022705"/>
    </source>
</evidence>
<dbReference type="CDD" id="cd04485">
    <property type="entry name" value="DnaE_OBF"/>
    <property type="match status" value="1"/>
</dbReference>
<sequence length="1203" mass="129099">MEGFTHLHVASGYSARYGASHPHALVQRAAERGMSALAVTDRDSVAGVVRFAKAAGERGIRPVLGVDLAVEALAPVRPHRRPAPVRGGAHLQEPPLRITLLARDARGWAALCRLTSAAHARPVDGFPVVSWEALRRHAGSGPGAGSGSGPGSGLIALLGPLSEPLRALSAGRPDLAERLLAPWREIFGAALRLEAVGHGRPGAGPGSLRLAAHTLRFADRTGVPAVLTNAVRYADARQHRIADVLDAARLLRPVDRRRLDSGERWLKDPAAMRAAAGRIAEAAGLGPGRARELLAETARTAALCRVDPVADLGIGQRHLPEPGTVGAVDAADAARVLRERCEAGLIRRGLDRDPAARSRLDQELTLITELEFDTYFLTVAQVVADIREMGVRVAARGSGAGSMVNHVLHIATANPLDHRLLFERFLSRQRTDLPDIDLDVESARRLDVYDRVIERFGRERVAVTGMPETYRARHALRDTGLALGIAPAEVDRIAKSFPHIRASDITAALAELPELRQLAAEAAPYRLLFELAEGLDALPRGMAMHPCGVILTDAALLDRLPVQPTPTGGYPMVQADKEDVEDLGMIKLDILGVRMQSAMAHATAEIARVTGRRIDLDDPRQVPLDDPAAFELIRASDTLGMFQLESPGQMDLLSRLRPRDPQDVIADISLFRPGPVAGGMPERYVAARHGRAPSYAHPALESVLSDTYGVVIWHEQIIEILSLMTGCDLAFGDYARRALSDRARLPKVRDWFHRQAAARGYPPAVREEVWATVEAFGAYGFARAHAVAFAVPALQSAWLKAHYPAALYAGLLEHDPGMWPKRVIVADARRHDIAVLPVDVNRSRPEYTVEQTPDGAWGVRLALAGVRGISGEEVARIAAGQPYSSLHDLWQRARPHRPTAEHLADIGALDPLRGHRDGHPGVTRRDLLLQIAELHRQYRGRPIGDGQLPLNAYAPGAAVGPGAATAAATAADPFADFARQSAGLPEMTSREVLAAELGILGIDVSGHLMDHHQRLLRELGATDARRLRDARAGRTVLVAGVRAATQTPPIASGKRIIFVTLDDGSGLVDLAFFEDSHPACAHTVFHSGLLLVRGTVQRRGGRATVVGTMAWDLEALATARRDGGPAAVHRLLGSAGQEPGQAERRQGPGQAAGSRRPVRRTIPQETGASLHPWADLRPAGSTTPAAPSTDLRTLGYTSPGSAG</sequence>
<keyword evidence="7" id="KW-0239">DNA-directed DNA polymerase</keyword>
<dbReference type="Gene3D" id="1.10.10.1600">
    <property type="entry name" value="Bacterial DNA polymerase III alpha subunit, thumb domain"/>
    <property type="match status" value="1"/>
</dbReference>
<gene>
    <name evidence="12" type="ORF">FFZ77_19890</name>
</gene>
<dbReference type="InterPro" id="IPR029460">
    <property type="entry name" value="DNAPol_HHH"/>
</dbReference>
<feature type="region of interest" description="Disordered" evidence="10">
    <location>
        <begin position="1134"/>
        <end position="1203"/>
    </location>
</feature>
<keyword evidence="3" id="KW-0808">Transferase</keyword>
<evidence type="ECO:0000256" key="4">
    <source>
        <dbReference type="ARBA" id="ARBA00022695"/>
    </source>
</evidence>
<organism evidence="12 13">
    <name type="scientific">Streptomyces katsurahamanus</name>
    <dbReference type="NCBI Taxonomy" id="2577098"/>
    <lineage>
        <taxon>Bacteria</taxon>
        <taxon>Bacillati</taxon>
        <taxon>Actinomycetota</taxon>
        <taxon>Actinomycetes</taxon>
        <taxon>Kitasatosporales</taxon>
        <taxon>Streptomycetaceae</taxon>
        <taxon>Streptomyces</taxon>
    </lineage>
</organism>
<dbReference type="InterPro" id="IPR011708">
    <property type="entry name" value="DNA_pol3_alpha_NTPase_dom"/>
</dbReference>
<evidence type="ECO:0000256" key="1">
    <source>
        <dbReference type="ARBA" id="ARBA00012417"/>
    </source>
</evidence>
<dbReference type="CDD" id="cd07431">
    <property type="entry name" value="PHP_PolIIIA"/>
    <property type="match status" value="1"/>
</dbReference>
<dbReference type="NCBIfam" id="TIGR00594">
    <property type="entry name" value="polc"/>
    <property type="match status" value="1"/>
</dbReference>
<dbReference type="RefSeq" id="WP_153484897.1">
    <property type="nucleotide sequence ID" value="NZ_VDEQ01000218.1"/>
</dbReference>
<dbReference type="PANTHER" id="PTHR32294">
    <property type="entry name" value="DNA POLYMERASE III SUBUNIT ALPHA"/>
    <property type="match status" value="1"/>
</dbReference>